<keyword evidence="7" id="KW-1185">Reference proteome</keyword>
<dbReference type="InterPro" id="IPR020846">
    <property type="entry name" value="MFS_dom"/>
</dbReference>
<name>A0AAD4KIQ6_9EURO</name>
<dbReference type="EMBL" id="JAJTJA010000010">
    <property type="protein sequence ID" value="KAH8693158.1"/>
    <property type="molecule type" value="Genomic_DNA"/>
</dbReference>
<accession>A0AAD4KIQ6</accession>
<dbReference type="GO" id="GO:0022857">
    <property type="term" value="F:transmembrane transporter activity"/>
    <property type="evidence" value="ECO:0007669"/>
    <property type="project" value="InterPro"/>
</dbReference>
<comment type="caution">
    <text evidence="6">The sequence shown here is derived from an EMBL/GenBank/DDBJ whole genome shotgun (WGS) entry which is preliminary data.</text>
</comment>
<evidence type="ECO:0000256" key="3">
    <source>
        <dbReference type="SAM" id="MobiDB-lite"/>
    </source>
</evidence>
<dbReference type="InterPro" id="IPR011701">
    <property type="entry name" value="MFS"/>
</dbReference>
<feature type="transmembrane region" description="Helical" evidence="4">
    <location>
        <begin position="181"/>
        <end position="203"/>
    </location>
</feature>
<dbReference type="PROSITE" id="PS50850">
    <property type="entry name" value="MFS"/>
    <property type="match status" value="1"/>
</dbReference>
<comment type="similarity">
    <text evidence="2">Belongs to the major facilitator superfamily. Monocarboxylate porter (TC 2.A.1.13) family.</text>
</comment>
<comment type="subcellular location">
    <subcellularLocation>
        <location evidence="1">Membrane</location>
        <topology evidence="1">Multi-pass membrane protein</topology>
    </subcellularLocation>
</comment>
<dbReference type="Proteomes" id="UP001201262">
    <property type="component" value="Unassembled WGS sequence"/>
</dbReference>
<evidence type="ECO:0000259" key="5">
    <source>
        <dbReference type="PROSITE" id="PS50850"/>
    </source>
</evidence>
<gene>
    <name evidence="6" type="ORF">BGW36DRAFT_35487</name>
</gene>
<keyword evidence="4" id="KW-0472">Membrane</keyword>
<keyword evidence="4" id="KW-0812">Transmembrane</keyword>
<dbReference type="AlphaFoldDB" id="A0AAD4KIQ6"/>
<evidence type="ECO:0000313" key="7">
    <source>
        <dbReference type="Proteomes" id="UP001201262"/>
    </source>
</evidence>
<dbReference type="PANTHER" id="PTHR11360:SF234">
    <property type="entry name" value="MFS-TYPE TRANSPORTER DBAD-RELATED"/>
    <property type="match status" value="1"/>
</dbReference>
<sequence>MSSQPQESIRTMTGSEKSAERTKREAVAASVPVVESAPRDSGFFHNIDGGIKGWSAVLGAWLFQFSMVGAVTAFGSYQTFYEATWLDEYSESSIAWIGSLQLFLEFFLGVFGGLLLDAGRWRLTVGGGSILFVFTFFMLSLCKRGQYAPIILAQGIGLGAGLGFAYLPVSGIVSQHFTKRRSLAMGIITTGTSLGGFTFSVLTSKLLTSSLGFSWTVRVSAFIALGSIVLGNLLVSQPEKTLAEDEKKSINTKGNPAVETGSSPEEKDPSGAEEAVEEKGEKPRSISELLRDPAYLAIISSGFIVCLGLYFPMFAIQSFALEHGISPGLASWLLSIINLSGVLGRTIPNWMADHFGTLELYVPCTAAGGALIFALGGATNPGSIIVVCILYGFFSGSIVSLYFPTVCALDPDVTSTGVRLGIACLPVGIASLVGTPIAEALVGRENHWWHGLAFAGTAEMVSAALLAFAWVVETKRKMQRRS</sequence>
<dbReference type="Gene3D" id="1.20.1250.20">
    <property type="entry name" value="MFS general substrate transporter like domains"/>
    <property type="match status" value="2"/>
</dbReference>
<feature type="transmembrane region" description="Helical" evidence="4">
    <location>
        <begin position="215"/>
        <end position="235"/>
    </location>
</feature>
<dbReference type="InterPro" id="IPR036259">
    <property type="entry name" value="MFS_trans_sf"/>
</dbReference>
<proteinExistence type="inferred from homology"/>
<dbReference type="GeneID" id="70243862"/>
<feature type="transmembrane region" description="Helical" evidence="4">
    <location>
        <begin position="147"/>
        <end position="169"/>
    </location>
</feature>
<keyword evidence="4" id="KW-1133">Transmembrane helix</keyword>
<dbReference type="InterPro" id="IPR050327">
    <property type="entry name" value="Proton-linked_MCT"/>
</dbReference>
<dbReference type="SUPFAM" id="SSF103473">
    <property type="entry name" value="MFS general substrate transporter"/>
    <property type="match status" value="1"/>
</dbReference>
<feature type="compositionally biased region" description="Basic and acidic residues" evidence="3">
    <location>
        <begin position="17"/>
        <end position="26"/>
    </location>
</feature>
<dbReference type="GO" id="GO:0016020">
    <property type="term" value="C:membrane"/>
    <property type="evidence" value="ECO:0007669"/>
    <property type="project" value="UniProtKB-SubCell"/>
</dbReference>
<feature type="transmembrane region" description="Helical" evidence="4">
    <location>
        <begin position="420"/>
        <end position="442"/>
    </location>
</feature>
<evidence type="ECO:0000256" key="1">
    <source>
        <dbReference type="ARBA" id="ARBA00004141"/>
    </source>
</evidence>
<evidence type="ECO:0000256" key="2">
    <source>
        <dbReference type="ARBA" id="ARBA00006727"/>
    </source>
</evidence>
<feature type="transmembrane region" description="Helical" evidence="4">
    <location>
        <begin position="448"/>
        <end position="472"/>
    </location>
</feature>
<feature type="compositionally biased region" description="Polar residues" evidence="3">
    <location>
        <begin position="1"/>
        <end position="16"/>
    </location>
</feature>
<feature type="transmembrane region" description="Helical" evidence="4">
    <location>
        <begin position="54"/>
        <end position="74"/>
    </location>
</feature>
<dbReference type="RefSeq" id="XP_046069031.1">
    <property type="nucleotide sequence ID" value="XM_046213575.1"/>
</dbReference>
<reference evidence="6" key="1">
    <citation type="submission" date="2021-12" db="EMBL/GenBank/DDBJ databases">
        <title>Convergent genome expansion in fungi linked to evolution of root-endophyte symbiosis.</title>
        <authorList>
            <consortium name="DOE Joint Genome Institute"/>
            <person name="Ke Y.-H."/>
            <person name="Bonito G."/>
            <person name="Liao H.-L."/>
            <person name="Looney B."/>
            <person name="Rojas-Flechas A."/>
            <person name="Nash J."/>
            <person name="Hameed K."/>
            <person name="Schadt C."/>
            <person name="Martin F."/>
            <person name="Crous P.W."/>
            <person name="Miettinen O."/>
            <person name="Magnuson J.K."/>
            <person name="Labbe J."/>
            <person name="Jacobson D."/>
            <person name="Doktycz M.J."/>
            <person name="Veneault-Fourrey C."/>
            <person name="Kuo A."/>
            <person name="Mondo S."/>
            <person name="Calhoun S."/>
            <person name="Riley R."/>
            <person name="Ohm R."/>
            <person name="LaButti K."/>
            <person name="Andreopoulos B."/>
            <person name="Pangilinan J."/>
            <person name="Nolan M."/>
            <person name="Tritt A."/>
            <person name="Clum A."/>
            <person name="Lipzen A."/>
            <person name="Daum C."/>
            <person name="Barry K."/>
            <person name="Grigoriev I.V."/>
            <person name="Vilgalys R."/>
        </authorList>
    </citation>
    <scope>NUCLEOTIDE SEQUENCE</scope>
    <source>
        <strain evidence="6">PMI_201</strain>
    </source>
</reference>
<evidence type="ECO:0000256" key="4">
    <source>
        <dbReference type="SAM" id="Phobius"/>
    </source>
</evidence>
<feature type="region of interest" description="Disordered" evidence="3">
    <location>
        <begin position="1"/>
        <end position="26"/>
    </location>
</feature>
<feature type="transmembrane region" description="Helical" evidence="4">
    <location>
        <begin position="384"/>
        <end position="408"/>
    </location>
</feature>
<protein>
    <submittedName>
        <fullName evidence="6">Major facilitator superfamily domain-containing protein</fullName>
    </submittedName>
</protein>
<evidence type="ECO:0000313" key="6">
    <source>
        <dbReference type="EMBL" id="KAH8693158.1"/>
    </source>
</evidence>
<feature type="domain" description="Major facilitator superfamily (MFS) profile" evidence="5">
    <location>
        <begin position="294"/>
        <end position="482"/>
    </location>
</feature>
<feature type="transmembrane region" description="Helical" evidence="4">
    <location>
        <begin position="329"/>
        <end position="348"/>
    </location>
</feature>
<feature type="region of interest" description="Disordered" evidence="3">
    <location>
        <begin position="245"/>
        <end position="284"/>
    </location>
</feature>
<dbReference type="PANTHER" id="PTHR11360">
    <property type="entry name" value="MONOCARBOXYLATE TRANSPORTER"/>
    <property type="match status" value="1"/>
</dbReference>
<feature type="transmembrane region" description="Helical" evidence="4">
    <location>
        <begin position="294"/>
        <end position="317"/>
    </location>
</feature>
<dbReference type="Pfam" id="PF07690">
    <property type="entry name" value="MFS_1"/>
    <property type="match status" value="1"/>
</dbReference>
<feature type="transmembrane region" description="Helical" evidence="4">
    <location>
        <begin position="94"/>
        <end position="116"/>
    </location>
</feature>
<feature type="transmembrane region" description="Helical" evidence="4">
    <location>
        <begin position="123"/>
        <end position="141"/>
    </location>
</feature>
<organism evidence="6 7">
    <name type="scientific">Talaromyces proteolyticus</name>
    <dbReference type="NCBI Taxonomy" id="1131652"/>
    <lineage>
        <taxon>Eukaryota</taxon>
        <taxon>Fungi</taxon>
        <taxon>Dikarya</taxon>
        <taxon>Ascomycota</taxon>
        <taxon>Pezizomycotina</taxon>
        <taxon>Eurotiomycetes</taxon>
        <taxon>Eurotiomycetidae</taxon>
        <taxon>Eurotiales</taxon>
        <taxon>Trichocomaceae</taxon>
        <taxon>Talaromyces</taxon>
        <taxon>Talaromyces sect. Bacilispori</taxon>
    </lineage>
</organism>
<feature type="transmembrane region" description="Helical" evidence="4">
    <location>
        <begin position="360"/>
        <end position="378"/>
    </location>
</feature>